<dbReference type="InterPro" id="IPR016873">
    <property type="entry name" value="Caps_polysacc_synth_BcbE_prd"/>
</dbReference>
<dbReference type="EMBL" id="MHUG01000010">
    <property type="protein sequence ID" value="OHA73635.1"/>
    <property type="molecule type" value="Genomic_DNA"/>
</dbReference>
<dbReference type="Pfam" id="PF00483">
    <property type="entry name" value="NTP_transferase"/>
    <property type="match status" value="1"/>
</dbReference>
<dbReference type="PIRSF" id="PIRSF028162">
    <property type="entry name" value="BcbE_prd"/>
    <property type="match status" value="1"/>
</dbReference>
<evidence type="ECO:0000256" key="2">
    <source>
        <dbReference type="ARBA" id="ARBA00022695"/>
    </source>
</evidence>
<keyword evidence="2" id="KW-0548">Nucleotidyltransferase</keyword>
<keyword evidence="1" id="KW-0808">Transferase</keyword>
<dbReference type="Gene3D" id="3.90.550.10">
    <property type="entry name" value="Spore Coat Polysaccharide Biosynthesis Protein SpsA, Chain A"/>
    <property type="match status" value="1"/>
</dbReference>
<dbReference type="GO" id="GO:0016779">
    <property type="term" value="F:nucleotidyltransferase activity"/>
    <property type="evidence" value="ECO:0007669"/>
    <property type="project" value="UniProtKB-KW"/>
</dbReference>
<feature type="domain" description="Nucleotidyl transferase" evidence="3">
    <location>
        <begin position="7"/>
        <end position="175"/>
    </location>
</feature>
<organism evidence="4 5">
    <name type="scientific">Candidatus Wildermuthbacteria bacterium RIFCSPLOWO2_01_FULL_48_16</name>
    <dbReference type="NCBI Taxonomy" id="1802461"/>
    <lineage>
        <taxon>Bacteria</taxon>
        <taxon>Candidatus Wildermuthiibacteriota</taxon>
    </lineage>
</organism>
<dbReference type="PANTHER" id="PTHR43584">
    <property type="entry name" value="NUCLEOTIDYL TRANSFERASE"/>
    <property type="match status" value="1"/>
</dbReference>
<dbReference type="InterPro" id="IPR050065">
    <property type="entry name" value="GlmU-like"/>
</dbReference>
<dbReference type="InterPro" id="IPR005835">
    <property type="entry name" value="NTP_transferase_dom"/>
</dbReference>
<evidence type="ECO:0000256" key="1">
    <source>
        <dbReference type="ARBA" id="ARBA00022679"/>
    </source>
</evidence>
<evidence type="ECO:0000259" key="3">
    <source>
        <dbReference type="Pfam" id="PF00483"/>
    </source>
</evidence>
<protein>
    <recommendedName>
        <fullName evidence="3">Nucleotidyl transferase domain-containing protein</fullName>
    </recommendedName>
</protein>
<sequence length="237" mass="26776">MNIVIPMAGEGKRFQDAGYTVPKPFIDIKGKTMLEWSLESLYIEGARFILIARTPQLLGYEYIMEHIQKKYSCVIVPVESLTEGMASSVLLAAEYMNNEDPLLIGACDQTVDVPMGEFVGDAKNRKLAGSLMTFYSEHPKWSYAKVDEKGFVLETKEKSPISTHANVGLYYFERGRDFVNVARRMIAQNDRVNNEFYVAPVYNYAIQNGAKVGIYEIKESQMHGLGTPEDVQEFLKS</sequence>
<dbReference type="AlphaFoldDB" id="A0A1G2RL96"/>
<name>A0A1G2RL96_9BACT</name>
<comment type="caution">
    <text evidence="4">The sequence shown here is derived from an EMBL/GenBank/DDBJ whole genome shotgun (WGS) entry which is preliminary data.</text>
</comment>
<evidence type="ECO:0000313" key="5">
    <source>
        <dbReference type="Proteomes" id="UP000176917"/>
    </source>
</evidence>
<reference evidence="4 5" key="1">
    <citation type="journal article" date="2016" name="Nat. Commun.">
        <title>Thousands of microbial genomes shed light on interconnected biogeochemical processes in an aquifer system.</title>
        <authorList>
            <person name="Anantharaman K."/>
            <person name="Brown C.T."/>
            <person name="Hug L.A."/>
            <person name="Sharon I."/>
            <person name="Castelle C.J."/>
            <person name="Probst A.J."/>
            <person name="Thomas B.C."/>
            <person name="Singh A."/>
            <person name="Wilkins M.J."/>
            <person name="Karaoz U."/>
            <person name="Brodie E.L."/>
            <person name="Williams K.H."/>
            <person name="Hubbard S.S."/>
            <person name="Banfield J.F."/>
        </authorList>
    </citation>
    <scope>NUCLEOTIDE SEQUENCE [LARGE SCALE GENOMIC DNA]</scope>
</reference>
<dbReference type="SUPFAM" id="SSF53448">
    <property type="entry name" value="Nucleotide-diphospho-sugar transferases"/>
    <property type="match status" value="1"/>
</dbReference>
<accession>A0A1G2RL96</accession>
<dbReference type="Proteomes" id="UP000176917">
    <property type="component" value="Unassembled WGS sequence"/>
</dbReference>
<dbReference type="CDD" id="cd04183">
    <property type="entry name" value="GT2_BcE_like"/>
    <property type="match status" value="1"/>
</dbReference>
<dbReference type="InterPro" id="IPR029044">
    <property type="entry name" value="Nucleotide-diphossugar_trans"/>
</dbReference>
<evidence type="ECO:0000313" key="4">
    <source>
        <dbReference type="EMBL" id="OHA73635.1"/>
    </source>
</evidence>
<gene>
    <name evidence="4" type="ORF">A3B24_00220</name>
</gene>
<proteinExistence type="predicted"/>
<dbReference type="STRING" id="1802461.A3B24_00220"/>
<dbReference type="PANTHER" id="PTHR43584:SF8">
    <property type="entry name" value="N-ACETYLMURAMATE ALPHA-1-PHOSPHATE URIDYLYLTRANSFERASE"/>
    <property type="match status" value="1"/>
</dbReference>